<evidence type="ECO:0000256" key="4">
    <source>
        <dbReference type="ARBA" id="ARBA00022741"/>
    </source>
</evidence>
<accession>A0A381YRK4</accession>
<evidence type="ECO:0000256" key="1">
    <source>
        <dbReference type="ARBA" id="ARBA00005790"/>
    </source>
</evidence>
<gene>
    <name evidence="8" type="ORF">METZ01_LOCUS132520</name>
</gene>
<dbReference type="InterPro" id="IPR008145">
    <property type="entry name" value="GK/Ca_channel_bsu"/>
</dbReference>
<dbReference type="PROSITE" id="PS00856">
    <property type="entry name" value="GUANYLATE_KINASE_1"/>
    <property type="match status" value="1"/>
</dbReference>
<dbReference type="GO" id="GO:0005829">
    <property type="term" value="C:cytosol"/>
    <property type="evidence" value="ECO:0007669"/>
    <property type="project" value="TreeGrafter"/>
</dbReference>
<evidence type="ECO:0000313" key="8">
    <source>
        <dbReference type="EMBL" id="SVA79666.1"/>
    </source>
</evidence>
<dbReference type="NCBIfam" id="TIGR03263">
    <property type="entry name" value="guanyl_kin"/>
    <property type="match status" value="1"/>
</dbReference>
<dbReference type="HAMAP" id="MF_00328">
    <property type="entry name" value="Guanylate_kinase"/>
    <property type="match status" value="1"/>
</dbReference>
<evidence type="ECO:0000256" key="2">
    <source>
        <dbReference type="ARBA" id="ARBA00012961"/>
    </source>
</evidence>
<dbReference type="Pfam" id="PF00625">
    <property type="entry name" value="Guanylate_kin"/>
    <property type="match status" value="1"/>
</dbReference>
<dbReference type="EMBL" id="UINC01018888">
    <property type="protein sequence ID" value="SVA79666.1"/>
    <property type="molecule type" value="Genomic_DNA"/>
</dbReference>
<dbReference type="Gene3D" id="3.40.50.300">
    <property type="entry name" value="P-loop containing nucleotide triphosphate hydrolases"/>
    <property type="match status" value="1"/>
</dbReference>
<dbReference type="GO" id="GO:0005524">
    <property type="term" value="F:ATP binding"/>
    <property type="evidence" value="ECO:0007669"/>
    <property type="project" value="UniProtKB-KW"/>
</dbReference>
<reference evidence="8" key="1">
    <citation type="submission" date="2018-05" db="EMBL/GenBank/DDBJ databases">
        <authorList>
            <person name="Lanie J.A."/>
            <person name="Ng W.-L."/>
            <person name="Kazmierczak K.M."/>
            <person name="Andrzejewski T.M."/>
            <person name="Davidsen T.M."/>
            <person name="Wayne K.J."/>
            <person name="Tettelin H."/>
            <person name="Glass J.I."/>
            <person name="Rusch D."/>
            <person name="Podicherti R."/>
            <person name="Tsui H.-C.T."/>
            <person name="Winkler M.E."/>
        </authorList>
    </citation>
    <scope>NUCLEOTIDE SEQUENCE</scope>
</reference>
<dbReference type="PROSITE" id="PS50052">
    <property type="entry name" value="GUANYLATE_KINASE_2"/>
    <property type="match status" value="1"/>
</dbReference>
<dbReference type="PANTHER" id="PTHR23117">
    <property type="entry name" value="GUANYLATE KINASE-RELATED"/>
    <property type="match status" value="1"/>
</dbReference>
<proteinExistence type="inferred from homology"/>
<dbReference type="GO" id="GO:0004385">
    <property type="term" value="F:GMP kinase activity"/>
    <property type="evidence" value="ECO:0007669"/>
    <property type="project" value="UniProtKB-EC"/>
</dbReference>
<dbReference type="InterPro" id="IPR027417">
    <property type="entry name" value="P-loop_NTPase"/>
</dbReference>
<sequence>MQSNGIIFILSAPSGTGKTTICKLLTQKLPDLKFSISHTTREPRNGEVEGTDYHFTSKKEFEEKIERGEFLEWAKVFKNYYGTAFESVDRHHLNGDDVLIELDVQGAQSLRDIHYKAVFIFMMPPSLEVLETRLKNRETESASIIQERLKISEKEIQLSPLYDYILTNVDAEETTDHLLSIITAEHFRKEHYKPSSPDLDNLINDEAHT</sequence>
<feature type="domain" description="Guanylate kinase-like" evidence="7">
    <location>
        <begin position="5"/>
        <end position="183"/>
    </location>
</feature>
<dbReference type="AlphaFoldDB" id="A0A381YRK4"/>
<organism evidence="8">
    <name type="scientific">marine metagenome</name>
    <dbReference type="NCBI Taxonomy" id="408172"/>
    <lineage>
        <taxon>unclassified sequences</taxon>
        <taxon>metagenomes</taxon>
        <taxon>ecological metagenomes</taxon>
    </lineage>
</organism>
<dbReference type="CDD" id="cd00071">
    <property type="entry name" value="GMPK"/>
    <property type="match status" value="1"/>
</dbReference>
<evidence type="ECO:0000256" key="6">
    <source>
        <dbReference type="ARBA" id="ARBA00022840"/>
    </source>
</evidence>
<dbReference type="InterPro" id="IPR017665">
    <property type="entry name" value="Guanylate_kinase"/>
</dbReference>
<evidence type="ECO:0000256" key="3">
    <source>
        <dbReference type="ARBA" id="ARBA00022679"/>
    </source>
</evidence>
<dbReference type="FunFam" id="3.30.63.10:FF:000002">
    <property type="entry name" value="Guanylate kinase 1"/>
    <property type="match status" value="1"/>
</dbReference>
<dbReference type="InterPro" id="IPR008144">
    <property type="entry name" value="Guanylate_kin-like_dom"/>
</dbReference>
<evidence type="ECO:0000259" key="7">
    <source>
        <dbReference type="PROSITE" id="PS50052"/>
    </source>
</evidence>
<keyword evidence="3" id="KW-0808">Transferase</keyword>
<protein>
    <recommendedName>
        <fullName evidence="2">guanylate kinase</fullName>
        <ecNumber evidence="2">2.7.4.8</ecNumber>
    </recommendedName>
</protein>
<dbReference type="PANTHER" id="PTHR23117:SF13">
    <property type="entry name" value="GUANYLATE KINASE"/>
    <property type="match status" value="1"/>
</dbReference>
<dbReference type="InterPro" id="IPR020590">
    <property type="entry name" value="Guanylate_kinase_CS"/>
</dbReference>
<dbReference type="Gene3D" id="3.30.63.10">
    <property type="entry name" value="Guanylate Kinase phosphate binding domain"/>
    <property type="match status" value="1"/>
</dbReference>
<keyword evidence="4" id="KW-0547">Nucleotide-binding</keyword>
<keyword evidence="6" id="KW-0067">ATP-binding</keyword>
<comment type="similarity">
    <text evidence="1">Belongs to the guanylate kinase family.</text>
</comment>
<dbReference type="SUPFAM" id="SSF52540">
    <property type="entry name" value="P-loop containing nucleoside triphosphate hydrolases"/>
    <property type="match status" value="1"/>
</dbReference>
<name>A0A381YRK4_9ZZZZ</name>
<keyword evidence="5" id="KW-0418">Kinase</keyword>
<dbReference type="SMART" id="SM00072">
    <property type="entry name" value="GuKc"/>
    <property type="match status" value="1"/>
</dbReference>
<dbReference type="EC" id="2.7.4.8" evidence="2"/>
<evidence type="ECO:0000256" key="5">
    <source>
        <dbReference type="ARBA" id="ARBA00022777"/>
    </source>
</evidence>